<dbReference type="Proteomes" id="UP000277108">
    <property type="component" value="Unassembled WGS sequence"/>
</dbReference>
<evidence type="ECO:0000313" key="5">
    <source>
        <dbReference type="EMBL" id="RPF58352.1"/>
    </source>
</evidence>
<keyword evidence="2" id="KW-0175">Coiled coil</keyword>
<name>A0A3N5CDS8_9BACL</name>
<dbReference type="SUPFAM" id="SSF109604">
    <property type="entry name" value="HD-domain/PDEase-like"/>
    <property type="match status" value="1"/>
</dbReference>
<evidence type="ECO:0000313" key="6">
    <source>
        <dbReference type="Proteomes" id="UP000277108"/>
    </source>
</evidence>
<proteinExistence type="inferred from homology"/>
<accession>A0A3N5CDS8</accession>
<dbReference type="PANTHER" id="PTHR30005:SF0">
    <property type="entry name" value="RETROGRADE REGULATION PROTEIN 2"/>
    <property type="match status" value="1"/>
</dbReference>
<dbReference type="InterPro" id="IPR048950">
    <property type="entry name" value="Ppx_GppA_C"/>
</dbReference>
<dbReference type="CDD" id="cd24052">
    <property type="entry name" value="ASKHA_NBD_HpPPX-GppA-like"/>
    <property type="match status" value="1"/>
</dbReference>
<gene>
    <name evidence="5" type="ORF">EDD62_0998</name>
</gene>
<evidence type="ECO:0000256" key="1">
    <source>
        <dbReference type="ARBA" id="ARBA00007125"/>
    </source>
</evidence>
<feature type="domain" description="Ppx/GppA phosphatase C-terminal" evidence="4">
    <location>
        <begin position="326"/>
        <end position="475"/>
    </location>
</feature>
<dbReference type="PANTHER" id="PTHR30005">
    <property type="entry name" value="EXOPOLYPHOSPHATASE"/>
    <property type="match status" value="1"/>
</dbReference>
<dbReference type="EMBL" id="RKRK01000002">
    <property type="protein sequence ID" value="RPF58352.1"/>
    <property type="molecule type" value="Genomic_DNA"/>
</dbReference>
<evidence type="ECO:0000256" key="2">
    <source>
        <dbReference type="SAM" id="Coils"/>
    </source>
</evidence>
<dbReference type="RefSeq" id="WP_123807757.1">
    <property type="nucleotide sequence ID" value="NZ_RKRK01000002.1"/>
</dbReference>
<comment type="similarity">
    <text evidence="1">Belongs to the GppA/Ppx family.</text>
</comment>
<reference evidence="5 6" key="1">
    <citation type="submission" date="2018-11" db="EMBL/GenBank/DDBJ databases">
        <title>Genomic Encyclopedia of Type Strains, Phase IV (KMG-IV): sequencing the most valuable type-strain genomes for metagenomic binning, comparative biology and taxonomic classification.</title>
        <authorList>
            <person name="Goeker M."/>
        </authorList>
    </citation>
    <scope>NUCLEOTIDE SEQUENCE [LARGE SCALE GENOMIC DNA]</scope>
    <source>
        <strain evidence="5 6">DSM 29158</strain>
    </source>
</reference>
<evidence type="ECO:0000259" key="3">
    <source>
        <dbReference type="Pfam" id="PF02541"/>
    </source>
</evidence>
<dbReference type="GO" id="GO:0006357">
    <property type="term" value="P:regulation of transcription by RNA polymerase II"/>
    <property type="evidence" value="ECO:0007669"/>
    <property type="project" value="TreeGrafter"/>
</dbReference>
<dbReference type="Gene3D" id="3.30.420.150">
    <property type="entry name" value="Exopolyphosphatase. Domain 2"/>
    <property type="match status" value="1"/>
</dbReference>
<protein>
    <submittedName>
        <fullName evidence="5">Exopolyphosphatase/guanosine-5'-triphosphate, 3'-diphosphate pyrophosphatase</fullName>
    </submittedName>
</protein>
<keyword evidence="6" id="KW-1185">Reference proteome</keyword>
<comment type="caution">
    <text evidence="5">The sequence shown here is derived from an EMBL/GenBank/DDBJ whole genome shotgun (WGS) entry which is preliminary data.</text>
</comment>
<feature type="coiled-coil region" evidence="2">
    <location>
        <begin position="325"/>
        <end position="359"/>
    </location>
</feature>
<dbReference type="Pfam" id="PF21447">
    <property type="entry name" value="Ppx-GppA_III"/>
    <property type="match status" value="1"/>
</dbReference>
<dbReference type="Pfam" id="PF02541">
    <property type="entry name" value="Ppx-GppA"/>
    <property type="match status" value="1"/>
</dbReference>
<organism evidence="5 6">
    <name type="scientific">Abyssicoccus albus</name>
    <dbReference type="NCBI Taxonomy" id="1817405"/>
    <lineage>
        <taxon>Bacteria</taxon>
        <taxon>Bacillati</taxon>
        <taxon>Bacillota</taxon>
        <taxon>Bacilli</taxon>
        <taxon>Bacillales</taxon>
        <taxon>Abyssicoccaceae</taxon>
    </lineage>
</organism>
<dbReference type="SUPFAM" id="SSF53067">
    <property type="entry name" value="Actin-like ATPase domain"/>
    <property type="match status" value="2"/>
</dbReference>
<evidence type="ECO:0000259" key="4">
    <source>
        <dbReference type="Pfam" id="PF21447"/>
    </source>
</evidence>
<feature type="domain" description="Ppx/GppA phosphatase N-terminal" evidence="3">
    <location>
        <begin position="30"/>
        <end position="312"/>
    </location>
</feature>
<sequence length="517" mass="59422">MICTADSKTKRIGLIDIGSNTIRLVVFEFSKRHGLKELQNIKTPARLYRYLNEDKEMSDEGISVLIDTLKSFGKVSDKFDVEELYPVATAAVRQSTNLDEIKSRVFEETGVSLTIVSESEEAFYGFYAVINTIEIEDGVTVDIGGGSTEVTYFEDKELKYSHSFPFGVVTLKEIFFKDKPHNDKEAINKTIEYVKEQFSSLRWLEKRYVPIIAIGGSARNIARIHQSKNEYPIAGVHGYEMDIDDLDDVFNTLVDTDESDLEDIDGLSKDRTDIIVQSNIVFKALYDEVGAKMFKFSRKGLREGVVMRILEKDFEMPFDRYKVFKNSLLELASDYNIDLDNANQRIMIAETMYYELRKQGYFEHSKSQKKFIRHAAFLYYLGAYIDADSSSQHTYYILSNSNINGINHKDRVKLALLASFKNKSLLKFYMDEIPWFSNDEQDRIQAFGGLLKFCHALDISNTSIVKGLYISNVDDDTIDLTIEYQGDAIAEMYQADRQKKHIEKITKKNLNLIFTKI</sequence>
<dbReference type="Gene3D" id="3.30.420.40">
    <property type="match status" value="1"/>
</dbReference>
<dbReference type="AlphaFoldDB" id="A0A3N5CDS8"/>
<dbReference type="InterPro" id="IPR043129">
    <property type="entry name" value="ATPase_NBD"/>
</dbReference>
<dbReference type="InterPro" id="IPR003695">
    <property type="entry name" value="Ppx_GppA_N"/>
</dbReference>
<dbReference type="Gene3D" id="1.10.3210.10">
    <property type="entry name" value="Hypothetical protein af1432"/>
    <property type="match status" value="1"/>
</dbReference>
<dbReference type="OrthoDB" id="9807195at2"/>
<dbReference type="InterPro" id="IPR050273">
    <property type="entry name" value="GppA/Ppx_hydrolase"/>
</dbReference>